<evidence type="ECO:0000313" key="5">
    <source>
        <dbReference type="Proteomes" id="UP000266497"/>
    </source>
</evidence>
<feature type="domain" description="Phage terminase large subunit N-terminal" evidence="1">
    <location>
        <begin position="26"/>
        <end position="271"/>
    </location>
</feature>
<dbReference type="PANTHER" id="PTHR39184">
    <property type="match status" value="1"/>
</dbReference>
<dbReference type="EMBL" id="WDAL01000034">
    <property type="protein sequence ID" value="KAB6632585.1"/>
    <property type="molecule type" value="Genomic_DNA"/>
</dbReference>
<dbReference type="InterPro" id="IPR052380">
    <property type="entry name" value="Viral_DNA_packaging_terminase"/>
</dbReference>
<proteinExistence type="predicted"/>
<dbReference type="InterPro" id="IPR035412">
    <property type="entry name" value="Terminase_L_N"/>
</dbReference>
<dbReference type="Proteomes" id="UP000283833">
    <property type="component" value="Unassembled WGS sequence"/>
</dbReference>
<protein>
    <submittedName>
        <fullName evidence="3">PBSX family phage terminase large subunit</fullName>
    </submittedName>
</protein>
<dbReference type="Proteomes" id="UP000462015">
    <property type="component" value="Unassembled WGS sequence"/>
</dbReference>
<gene>
    <name evidence="4" type="ORF">DWX04_09440</name>
    <name evidence="3" type="ORF">DWY53_11410</name>
    <name evidence="2" type="ORF">GAY12_16070</name>
</gene>
<dbReference type="NCBIfam" id="TIGR01547">
    <property type="entry name" value="phage_term_2"/>
    <property type="match status" value="1"/>
</dbReference>
<dbReference type="EMBL" id="QRUD01000029">
    <property type="protein sequence ID" value="RGR38979.1"/>
    <property type="molecule type" value="Genomic_DNA"/>
</dbReference>
<organism evidence="3 5">
    <name type="scientific">Phocaeicola vulgatus</name>
    <name type="common">Bacteroides vulgatus</name>
    <dbReference type="NCBI Taxonomy" id="821"/>
    <lineage>
        <taxon>Bacteria</taxon>
        <taxon>Pseudomonadati</taxon>
        <taxon>Bacteroidota</taxon>
        <taxon>Bacteroidia</taxon>
        <taxon>Bacteroidales</taxon>
        <taxon>Bacteroidaceae</taxon>
        <taxon>Phocaeicola</taxon>
    </lineage>
</organism>
<dbReference type="InterPro" id="IPR006437">
    <property type="entry name" value="Phage_terminase_lsu"/>
</dbReference>
<evidence type="ECO:0000313" key="3">
    <source>
        <dbReference type="EMBL" id="RGR38979.1"/>
    </source>
</evidence>
<dbReference type="Gene3D" id="3.40.50.300">
    <property type="entry name" value="P-loop containing nucleotide triphosphate hydrolases"/>
    <property type="match status" value="1"/>
</dbReference>
<evidence type="ECO:0000313" key="4">
    <source>
        <dbReference type="EMBL" id="RGT94056.1"/>
    </source>
</evidence>
<dbReference type="AlphaFoldDB" id="A0A395UMR3"/>
<dbReference type="RefSeq" id="WP_117852856.1">
    <property type="nucleotide sequence ID" value="NZ_CAXTGH010000029.1"/>
</dbReference>
<reference evidence="5 6" key="1">
    <citation type="submission" date="2018-08" db="EMBL/GenBank/DDBJ databases">
        <title>A genome reference for cultivated species of the human gut microbiota.</title>
        <authorList>
            <person name="Zou Y."/>
            <person name="Xue W."/>
            <person name="Luo G."/>
        </authorList>
    </citation>
    <scope>NUCLEOTIDE SEQUENCE [LARGE SCALE GENOMIC DNA]</scope>
    <source>
        <strain evidence="4 6">AF18-14</strain>
        <strain evidence="3 5">AF25-30LB</strain>
    </source>
</reference>
<dbReference type="EMBL" id="QRXI01000010">
    <property type="protein sequence ID" value="RGT94056.1"/>
    <property type="molecule type" value="Genomic_DNA"/>
</dbReference>
<name>A0A395UMR3_PHOVU</name>
<evidence type="ECO:0000259" key="1">
    <source>
        <dbReference type="Pfam" id="PF04466"/>
    </source>
</evidence>
<evidence type="ECO:0000313" key="7">
    <source>
        <dbReference type="Proteomes" id="UP000462015"/>
    </source>
</evidence>
<dbReference type="PANTHER" id="PTHR39184:SF1">
    <property type="entry name" value="PBSX PHAGE TERMINASE LARGE SUBUNIT"/>
    <property type="match status" value="1"/>
</dbReference>
<reference evidence="2 7" key="2">
    <citation type="journal article" date="2019" name="Nat. Med.">
        <title>A library of human gut bacterial isolates paired with longitudinal multiomics data enables mechanistic microbiome research.</title>
        <authorList>
            <person name="Poyet M."/>
            <person name="Groussin M."/>
            <person name="Gibbons S.M."/>
            <person name="Avila-Pacheco J."/>
            <person name="Jiang X."/>
            <person name="Kearney S.M."/>
            <person name="Perrotta A.R."/>
            <person name="Berdy B."/>
            <person name="Zhao S."/>
            <person name="Lieberman T.D."/>
            <person name="Swanson P.K."/>
            <person name="Smith M."/>
            <person name="Roesemann S."/>
            <person name="Alexander J.E."/>
            <person name="Rich S.A."/>
            <person name="Livny J."/>
            <person name="Vlamakis H."/>
            <person name="Clish C."/>
            <person name="Bullock K."/>
            <person name="Deik A."/>
            <person name="Scott J."/>
            <person name="Pierce K.A."/>
            <person name="Xavier R.J."/>
            <person name="Alm E.J."/>
        </authorList>
    </citation>
    <scope>NUCLEOTIDE SEQUENCE [LARGE SCALE GENOMIC DNA]</scope>
    <source>
        <strain evidence="2 7">BIOML-A98</strain>
    </source>
</reference>
<sequence>MVINYKKLNPNCFHLLKYLQDASLRFIILYGGSSSAKSFSIAQAILIMTLQDSENTKVFRKVGAALKDSIYEAFKEASKTLNVYHLFDFKERRIVCKFNGAKITFSGLDDSEKIKGLENYKRVFLEEFSDFEHGDFKQIRKRLRGKHGQQIICSFNPIKITHWIKKEIFDKDKWHDIPMEVTLGGKRIPEELTTVKSLRMNEPKQIMNVRTKEIVEHPGDTVLIQSTYLNNFWVVGSPDGTYGYYDEQCVADFEKDRINDPDYYNVYALGEWGVIRTGSEFFGSFKRGQHSGERPYNPSLPVHLSVDNNVLPFISISYWQVDFTTGIKIWQFHETCAESPNNTVRKSSKLVAKYLKSIRYCDKLFVHGDASTKSANTFDDEKRSWMDLFIETLKNEGFDIEDKVGDRNPSVAMTGEFINAIFDFQIPGIEICIDESCTISLEDYMSVQKDSNGGILKTKVKNSTTKQSYEEHGHLSDTFRYIVHDLCHESFIEFSNRRKRNLYAGKGMLDFFNPDTVHNYTDSVVYIMPNVAGTFLLVHTRRCGNTWHLTDAMFKDTSSVDEIKKAIMCHEAKTHIFECSPVYYQMVKELRQEMKGADIRVIKEYSDVDKRISATSDFIKKNLLLSPKKFEESREYGNFVTNLMDYNVDCENKGASTVLSGWGHYIIKSRSS</sequence>
<evidence type="ECO:0000313" key="2">
    <source>
        <dbReference type="EMBL" id="KAB6632585.1"/>
    </source>
</evidence>
<comment type="caution">
    <text evidence="3">The sequence shown here is derived from an EMBL/GenBank/DDBJ whole genome shotgun (WGS) entry which is preliminary data.</text>
</comment>
<dbReference type="Proteomes" id="UP000266497">
    <property type="component" value="Unassembled WGS sequence"/>
</dbReference>
<accession>A0A395UMR3</accession>
<dbReference type="InterPro" id="IPR027417">
    <property type="entry name" value="P-loop_NTPase"/>
</dbReference>
<dbReference type="Pfam" id="PF04466">
    <property type="entry name" value="Terminase_3"/>
    <property type="match status" value="1"/>
</dbReference>
<evidence type="ECO:0000313" key="6">
    <source>
        <dbReference type="Proteomes" id="UP000283833"/>
    </source>
</evidence>